<keyword evidence="2" id="KW-1185">Reference proteome</keyword>
<sequence>MALLGITIDVGIERVTSLKRSQLIALVGSMDKALAHFRKPQIFPETSTDASPIILDIVVSSEPIVGGASTRDAASGFQQDYCIEFWSSLLGRKFYRNMYDEFSVGTVSFVEETVIENEEFPETEEEYTAEEWAAWEADAHNSFESGGALFYDKSSYYEEQSGYHSGDGYY</sequence>
<evidence type="ECO:0000313" key="2">
    <source>
        <dbReference type="Proteomes" id="UP001190700"/>
    </source>
</evidence>
<name>A0AAE0GPJ7_9CHLO</name>
<proteinExistence type="predicted"/>
<protein>
    <submittedName>
        <fullName evidence="1">Uncharacterized protein</fullName>
    </submittedName>
</protein>
<dbReference type="AlphaFoldDB" id="A0AAE0GPJ7"/>
<accession>A0AAE0GPJ7</accession>
<evidence type="ECO:0000313" key="1">
    <source>
        <dbReference type="EMBL" id="KAK3281863.1"/>
    </source>
</evidence>
<gene>
    <name evidence="1" type="ORF">CYMTET_10372</name>
</gene>
<organism evidence="1 2">
    <name type="scientific">Cymbomonas tetramitiformis</name>
    <dbReference type="NCBI Taxonomy" id="36881"/>
    <lineage>
        <taxon>Eukaryota</taxon>
        <taxon>Viridiplantae</taxon>
        <taxon>Chlorophyta</taxon>
        <taxon>Pyramimonadophyceae</taxon>
        <taxon>Pyramimonadales</taxon>
        <taxon>Pyramimonadaceae</taxon>
        <taxon>Cymbomonas</taxon>
    </lineage>
</organism>
<comment type="caution">
    <text evidence="1">The sequence shown here is derived from an EMBL/GenBank/DDBJ whole genome shotgun (WGS) entry which is preliminary data.</text>
</comment>
<dbReference type="Proteomes" id="UP001190700">
    <property type="component" value="Unassembled WGS sequence"/>
</dbReference>
<reference evidence="1 2" key="1">
    <citation type="journal article" date="2015" name="Genome Biol. Evol.">
        <title>Comparative Genomics of a Bacterivorous Green Alga Reveals Evolutionary Causalities and Consequences of Phago-Mixotrophic Mode of Nutrition.</title>
        <authorList>
            <person name="Burns J.A."/>
            <person name="Paasch A."/>
            <person name="Narechania A."/>
            <person name="Kim E."/>
        </authorList>
    </citation>
    <scope>NUCLEOTIDE SEQUENCE [LARGE SCALE GENOMIC DNA]</scope>
    <source>
        <strain evidence="1 2">PLY_AMNH</strain>
    </source>
</reference>
<dbReference type="EMBL" id="LGRX02003672">
    <property type="protein sequence ID" value="KAK3281863.1"/>
    <property type="molecule type" value="Genomic_DNA"/>
</dbReference>